<name>A0AAI9SY83_9ASCO</name>
<gene>
    <name evidence="2" type="ORF">KGF56_002321</name>
</gene>
<organism evidence="2 3">
    <name type="scientific">Candida oxycetoniae</name>
    <dbReference type="NCBI Taxonomy" id="497107"/>
    <lineage>
        <taxon>Eukaryota</taxon>
        <taxon>Fungi</taxon>
        <taxon>Dikarya</taxon>
        <taxon>Ascomycota</taxon>
        <taxon>Saccharomycotina</taxon>
        <taxon>Pichiomycetes</taxon>
        <taxon>Debaryomycetaceae</taxon>
        <taxon>Candida/Lodderomyces clade</taxon>
        <taxon>Candida</taxon>
    </lineage>
</organism>
<dbReference type="GeneID" id="73379938"/>
<protein>
    <submittedName>
        <fullName evidence="2">Uncharacterized protein</fullName>
    </submittedName>
</protein>
<evidence type="ECO:0000313" key="2">
    <source>
        <dbReference type="EMBL" id="KAI3404905.2"/>
    </source>
</evidence>
<feature type="compositionally biased region" description="Low complexity" evidence="1">
    <location>
        <begin position="21"/>
        <end position="37"/>
    </location>
</feature>
<sequence length="359" mass="39803">MSSNVVLPPANGKKLWRVKRTNSGSCKSSSASSSSLTSAECLNSSLKIAAAAAAAAAAANFTVKRPPLRRPKNKPGKPKDYVFVDLSPVKSQDCVETVKASPVVQQVPSPTLSTGDCTSVEESLFDLPGSHDGGELGLGIMNLGFDWSQTQPISQETVDVTESYLSQQLYGYQQAMLQQHLQIQQLQQQLLQQQQQQQQQHHHHQQQDPPNQQQDPPHFTPKLRKRKQAAGQLQFKTYQPKHNRSISDGSIRKPSHTKRASVHEIPTPSSISSSQYIPMEYSDSTSSDVSLDDFMMLNEQIAMNLPQEQQLHPLTPASSYSSDVELFPSQNFEFEEFLSSVSHPEHYPAPPLNFAPTWT</sequence>
<dbReference type="AlphaFoldDB" id="A0AAI9SY83"/>
<accession>A0AAI9SY83</accession>
<evidence type="ECO:0000256" key="1">
    <source>
        <dbReference type="SAM" id="MobiDB-lite"/>
    </source>
</evidence>
<reference evidence="2" key="1">
    <citation type="journal article" date="2022" name="DNA Res.">
        <title>Genome analysis of five recently described species of the CUG-Ser clade uncovers Candida theae as a new hybrid lineage with pathogenic potential in the Candida parapsilosis species complex.</title>
        <authorList>
            <person name="Mixao V."/>
            <person name="Del Olmo V."/>
            <person name="Hegedusova E."/>
            <person name="Saus E."/>
            <person name="Pryszcz L."/>
            <person name="Cillingova A."/>
            <person name="Nosek J."/>
            <person name="Gabaldon T."/>
        </authorList>
    </citation>
    <scope>NUCLEOTIDE SEQUENCE</scope>
    <source>
        <strain evidence="2">CBS 10844</strain>
    </source>
</reference>
<feature type="region of interest" description="Disordered" evidence="1">
    <location>
        <begin position="194"/>
        <end position="275"/>
    </location>
</feature>
<proteinExistence type="predicted"/>
<dbReference type="EMBL" id="JAHUZD010000073">
    <property type="protein sequence ID" value="KAI3404905.2"/>
    <property type="molecule type" value="Genomic_DNA"/>
</dbReference>
<comment type="caution">
    <text evidence="2">The sequence shown here is derived from an EMBL/GenBank/DDBJ whole genome shotgun (WGS) entry which is preliminary data.</text>
</comment>
<evidence type="ECO:0000313" key="3">
    <source>
        <dbReference type="Proteomes" id="UP001202479"/>
    </source>
</evidence>
<dbReference type="Proteomes" id="UP001202479">
    <property type="component" value="Unassembled WGS sequence"/>
</dbReference>
<keyword evidence="3" id="KW-1185">Reference proteome</keyword>
<feature type="region of interest" description="Disordered" evidence="1">
    <location>
        <begin position="1"/>
        <end position="37"/>
    </location>
</feature>
<dbReference type="RefSeq" id="XP_049180650.1">
    <property type="nucleotide sequence ID" value="XM_049323537.1"/>
</dbReference>